<proteinExistence type="inferred from homology"/>
<dbReference type="Gene3D" id="3.30.40.10">
    <property type="entry name" value="Zinc/RING finger domain, C3HC4 (zinc finger)"/>
    <property type="match status" value="1"/>
</dbReference>
<sequence>MATQTQEDRDVLRLLVQHVARGFYEPKYTIVMDMLARHTVLKDDDFAGRIGMQAKELNKLVAILLNDRLIKSYRQNELKEGAQRSVGRQYYYVDYEDFTNVVKWRVARMRHLIDNNLRNELDNKGYICPTCDTTYSPLDVDKLMDFMRNAFICEICSGELVDNENADNVRGSKDRMQRFNHQMRFIRQGLQKVDSMILPAFDITTWVRNTAMESDQADDQGPGLKIAGSGPATKDNGIGVMMSLDKDEYTKKLERDAEAEAKRQQNALPAWHLKSTISGDLTALGIRESARAEAASGSSNDDILRGLGVVGGNKKSSHFVSDSRQEDVKPIINPEADLYEQYYASLAASTAVSSANTPSGLGTPDYEEDRKPNVEYLDSLNDYRKRSRSAEDIGGGEKTKIPKVEQNGNGTLGLSNGGPDQSSDSDPMVLVDGKEVRFSQVTEEHQDMMSPDEYTAYFDVLQAQSEE</sequence>
<feature type="compositionally biased region" description="Basic and acidic residues" evidence="4">
    <location>
        <begin position="387"/>
        <end position="403"/>
    </location>
</feature>
<dbReference type="InterPro" id="IPR017919">
    <property type="entry name" value="TFIIE/TFIIEa_HTH"/>
</dbReference>
<evidence type="ECO:0000313" key="6">
    <source>
        <dbReference type="EMBL" id="TFL04072.1"/>
    </source>
</evidence>
<protein>
    <submittedName>
        <fullName evidence="6">TFIIE alpha subunit-domain-containing protein</fullName>
    </submittedName>
</protein>
<keyword evidence="7" id="KW-1185">Reference proteome</keyword>
<dbReference type="OrthoDB" id="361102at2759"/>
<feature type="compositionally biased region" description="Low complexity" evidence="4">
    <location>
        <begin position="407"/>
        <end position="418"/>
    </location>
</feature>
<dbReference type="STRING" id="1884261.A0A5C3QQE2"/>
<dbReference type="GO" id="GO:0005673">
    <property type="term" value="C:transcription factor TFIIE complex"/>
    <property type="evidence" value="ECO:0007669"/>
    <property type="project" value="TreeGrafter"/>
</dbReference>
<dbReference type="EMBL" id="ML178819">
    <property type="protein sequence ID" value="TFL04072.1"/>
    <property type="molecule type" value="Genomic_DNA"/>
</dbReference>
<feature type="domain" description="HTH TFE/IIEalpha-type" evidence="5">
    <location>
        <begin position="12"/>
        <end position="103"/>
    </location>
</feature>
<dbReference type="InterPro" id="IPR002853">
    <property type="entry name" value="TFIIE_asu"/>
</dbReference>
<dbReference type="GO" id="GO:0006367">
    <property type="term" value="P:transcription initiation at RNA polymerase II promoter"/>
    <property type="evidence" value="ECO:0007669"/>
    <property type="project" value="InterPro"/>
</dbReference>
<dbReference type="SMART" id="SM00531">
    <property type="entry name" value="TFIIE"/>
    <property type="match status" value="1"/>
</dbReference>
<dbReference type="PANTHER" id="PTHR13097">
    <property type="entry name" value="TRANSCRIPTION INITIATION FACTOR IIE, ALPHA SUBUNIT"/>
    <property type="match status" value="1"/>
</dbReference>
<dbReference type="PANTHER" id="PTHR13097:SF7">
    <property type="entry name" value="GENERAL TRANSCRIPTION FACTOR IIE SUBUNIT 1"/>
    <property type="match status" value="1"/>
</dbReference>
<evidence type="ECO:0000256" key="2">
    <source>
        <dbReference type="ARBA" id="ARBA00023015"/>
    </source>
</evidence>
<accession>A0A5C3QQE2</accession>
<dbReference type="InterPro" id="IPR013083">
    <property type="entry name" value="Znf_RING/FYVE/PHD"/>
</dbReference>
<gene>
    <name evidence="6" type="ORF">BDV98DRAFT_525881</name>
</gene>
<dbReference type="InterPro" id="IPR024550">
    <property type="entry name" value="TFIIEa/SarR/Rpc3_HTH_dom"/>
</dbReference>
<name>A0A5C3QQE2_9AGAR</name>
<evidence type="ECO:0000313" key="7">
    <source>
        <dbReference type="Proteomes" id="UP000305067"/>
    </source>
</evidence>
<dbReference type="AlphaFoldDB" id="A0A5C3QQE2"/>
<reference evidence="6 7" key="1">
    <citation type="journal article" date="2019" name="Nat. Ecol. Evol.">
        <title>Megaphylogeny resolves global patterns of mushroom evolution.</title>
        <authorList>
            <person name="Varga T."/>
            <person name="Krizsan K."/>
            <person name="Foldi C."/>
            <person name="Dima B."/>
            <person name="Sanchez-Garcia M."/>
            <person name="Sanchez-Ramirez S."/>
            <person name="Szollosi G.J."/>
            <person name="Szarkandi J.G."/>
            <person name="Papp V."/>
            <person name="Albert L."/>
            <person name="Andreopoulos W."/>
            <person name="Angelini C."/>
            <person name="Antonin V."/>
            <person name="Barry K.W."/>
            <person name="Bougher N.L."/>
            <person name="Buchanan P."/>
            <person name="Buyck B."/>
            <person name="Bense V."/>
            <person name="Catcheside P."/>
            <person name="Chovatia M."/>
            <person name="Cooper J."/>
            <person name="Damon W."/>
            <person name="Desjardin D."/>
            <person name="Finy P."/>
            <person name="Geml J."/>
            <person name="Haridas S."/>
            <person name="Hughes K."/>
            <person name="Justo A."/>
            <person name="Karasinski D."/>
            <person name="Kautmanova I."/>
            <person name="Kiss B."/>
            <person name="Kocsube S."/>
            <person name="Kotiranta H."/>
            <person name="LaButti K.M."/>
            <person name="Lechner B.E."/>
            <person name="Liimatainen K."/>
            <person name="Lipzen A."/>
            <person name="Lukacs Z."/>
            <person name="Mihaltcheva S."/>
            <person name="Morgado L.N."/>
            <person name="Niskanen T."/>
            <person name="Noordeloos M.E."/>
            <person name="Ohm R.A."/>
            <person name="Ortiz-Santana B."/>
            <person name="Ovrebo C."/>
            <person name="Racz N."/>
            <person name="Riley R."/>
            <person name="Savchenko A."/>
            <person name="Shiryaev A."/>
            <person name="Soop K."/>
            <person name="Spirin V."/>
            <person name="Szebenyi C."/>
            <person name="Tomsovsky M."/>
            <person name="Tulloss R.E."/>
            <person name="Uehling J."/>
            <person name="Grigoriev I.V."/>
            <person name="Vagvolgyi C."/>
            <person name="Papp T."/>
            <person name="Martin F.M."/>
            <person name="Miettinen O."/>
            <person name="Hibbett D.S."/>
            <person name="Nagy L.G."/>
        </authorList>
    </citation>
    <scope>NUCLEOTIDE SEQUENCE [LARGE SCALE GENOMIC DNA]</scope>
    <source>
        <strain evidence="6 7">CBS 309.79</strain>
    </source>
</reference>
<evidence type="ECO:0000259" key="5">
    <source>
        <dbReference type="PROSITE" id="PS51344"/>
    </source>
</evidence>
<comment type="similarity">
    <text evidence="1">Belongs to the TFIIE alpha subunit family.</text>
</comment>
<keyword evidence="3" id="KW-0804">Transcription</keyword>
<feature type="region of interest" description="Disordered" evidence="4">
    <location>
        <begin position="214"/>
        <end position="238"/>
    </location>
</feature>
<keyword evidence="2" id="KW-0805">Transcription regulation</keyword>
<dbReference type="SUPFAM" id="SSF57783">
    <property type="entry name" value="Zinc beta-ribbon"/>
    <property type="match status" value="1"/>
</dbReference>
<evidence type="ECO:0000256" key="4">
    <source>
        <dbReference type="SAM" id="MobiDB-lite"/>
    </source>
</evidence>
<dbReference type="Proteomes" id="UP000305067">
    <property type="component" value="Unassembled WGS sequence"/>
</dbReference>
<dbReference type="PROSITE" id="PS51344">
    <property type="entry name" value="HTH_TFE_IIE"/>
    <property type="match status" value="1"/>
</dbReference>
<dbReference type="InterPro" id="IPR039997">
    <property type="entry name" value="TFE"/>
</dbReference>
<feature type="region of interest" description="Disordered" evidence="4">
    <location>
        <begin position="387"/>
        <end position="428"/>
    </location>
</feature>
<organism evidence="6 7">
    <name type="scientific">Pterulicium gracile</name>
    <dbReference type="NCBI Taxonomy" id="1884261"/>
    <lineage>
        <taxon>Eukaryota</taxon>
        <taxon>Fungi</taxon>
        <taxon>Dikarya</taxon>
        <taxon>Basidiomycota</taxon>
        <taxon>Agaricomycotina</taxon>
        <taxon>Agaricomycetes</taxon>
        <taxon>Agaricomycetidae</taxon>
        <taxon>Agaricales</taxon>
        <taxon>Pleurotineae</taxon>
        <taxon>Pterulaceae</taxon>
        <taxon>Pterulicium</taxon>
    </lineage>
</organism>
<dbReference type="Pfam" id="PF02002">
    <property type="entry name" value="TFIIE_alpha"/>
    <property type="match status" value="1"/>
</dbReference>
<feature type="compositionally biased region" description="Low complexity" evidence="4">
    <location>
        <begin position="350"/>
        <end position="359"/>
    </location>
</feature>
<evidence type="ECO:0000256" key="3">
    <source>
        <dbReference type="ARBA" id="ARBA00023163"/>
    </source>
</evidence>
<evidence type="ECO:0000256" key="1">
    <source>
        <dbReference type="ARBA" id="ARBA00008947"/>
    </source>
</evidence>
<feature type="region of interest" description="Disordered" evidence="4">
    <location>
        <begin position="350"/>
        <end position="369"/>
    </location>
</feature>